<protein>
    <submittedName>
        <fullName evidence="2">MarR family transcriptional regulator</fullName>
    </submittedName>
</protein>
<dbReference type="InterPro" id="IPR000835">
    <property type="entry name" value="HTH_MarR-typ"/>
</dbReference>
<reference evidence="2 3" key="1">
    <citation type="submission" date="2020-03" db="EMBL/GenBank/DDBJ databases">
        <title>Hydrogenophaga sp. nov. isolated from cyanobacterial mat.</title>
        <authorList>
            <person name="Thorat V."/>
            <person name="Kirdat K."/>
            <person name="Tiwarekar B."/>
            <person name="Costa E.D."/>
            <person name="Yadav A."/>
        </authorList>
    </citation>
    <scope>NUCLEOTIDE SEQUENCE [LARGE SCALE GENOMIC DNA]</scope>
    <source>
        <strain evidence="2 3">BA0156</strain>
    </source>
</reference>
<dbReference type="AlphaFoldDB" id="A0A6G8IKU8"/>
<dbReference type="SUPFAM" id="SSF46785">
    <property type="entry name" value="Winged helix' DNA-binding domain"/>
    <property type="match status" value="1"/>
</dbReference>
<dbReference type="Proteomes" id="UP000503162">
    <property type="component" value="Chromosome"/>
</dbReference>
<dbReference type="PROSITE" id="PS50995">
    <property type="entry name" value="HTH_MARR_2"/>
    <property type="match status" value="1"/>
</dbReference>
<dbReference type="InterPro" id="IPR036388">
    <property type="entry name" value="WH-like_DNA-bd_sf"/>
</dbReference>
<dbReference type="GO" id="GO:0006950">
    <property type="term" value="P:response to stress"/>
    <property type="evidence" value="ECO:0007669"/>
    <property type="project" value="TreeGrafter"/>
</dbReference>
<evidence type="ECO:0000313" key="3">
    <source>
        <dbReference type="Proteomes" id="UP000503162"/>
    </source>
</evidence>
<dbReference type="EMBL" id="CP049989">
    <property type="protein sequence ID" value="QIM53648.1"/>
    <property type="molecule type" value="Genomic_DNA"/>
</dbReference>
<sequence length="158" mass="17514">MTTPEPTSVNIDDQPGHYIRRLHQISVGIFLQELSGLGMTPVQYAALQTVSNQPGIDQRTLARSIALDTSTTGGVIDRLEQRGAMERRTAPTDRRARQLWLTAEGERLLAEAVPAMLSAQQLILAPLTERQRAEFMRLVRIVVDQNNALSRAPSETGR</sequence>
<dbReference type="InterPro" id="IPR036390">
    <property type="entry name" value="WH_DNA-bd_sf"/>
</dbReference>
<dbReference type="Gene3D" id="1.10.10.10">
    <property type="entry name" value="Winged helix-like DNA-binding domain superfamily/Winged helix DNA-binding domain"/>
    <property type="match status" value="1"/>
</dbReference>
<dbReference type="PRINTS" id="PR00598">
    <property type="entry name" value="HTHMARR"/>
</dbReference>
<name>A0A6G8IKU8_9BURK</name>
<gene>
    <name evidence="2" type="ORF">G9Q37_16560</name>
</gene>
<dbReference type="SMART" id="SM00347">
    <property type="entry name" value="HTH_MARR"/>
    <property type="match status" value="1"/>
</dbReference>
<dbReference type="InterPro" id="IPR039422">
    <property type="entry name" value="MarR/SlyA-like"/>
</dbReference>
<accession>A0A6G8IKU8</accession>
<dbReference type="RefSeq" id="WP_166228869.1">
    <property type="nucleotide sequence ID" value="NZ_CP049989.1"/>
</dbReference>
<dbReference type="GO" id="GO:0003700">
    <property type="term" value="F:DNA-binding transcription factor activity"/>
    <property type="evidence" value="ECO:0007669"/>
    <property type="project" value="InterPro"/>
</dbReference>
<evidence type="ECO:0000259" key="1">
    <source>
        <dbReference type="PROSITE" id="PS50995"/>
    </source>
</evidence>
<feature type="domain" description="HTH marR-type" evidence="1">
    <location>
        <begin position="1"/>
        <end position="144"/>
    </location>
</feature>
<dbReference type="Pfam" id="PF01047">
    <property type="entry name" value="MarR"/>
    <property type="match status" value="1"/>
</dbReference>
<organism evidence="2 3">
    <name type="scientific">Hydrogenophaga crocea</name>
    <dbReference type="NCBI Taxonomy" id="2716225"/>
    <lineage>
        <taxon>Bacteria</taxon>
        <taxon>Pseudomonadati</taxon>
        <taxon>Pseudomonadota</taxon>
        <taxon>Betaproteobacteria</taxon>
        <taxon>Burkholderiales</taxon>
        <taxon>Comamonadaceae</taxon>
        <taxon>Hydrogenophaga</taxon>
    </lineage>
</organism>
<dbReference type="KEGG" id="hcz:G9Q37_16560"/>
<proteinExistence type="predicted"/>
<keyword evidence="3" id="KW-1185">Reference proteome</keyword>
<dbReference type="PANTHER" id="PTHR33164:SF95">
    <property type="entry name" value="TRANSCRIPTIONAL REGULATOR"/>
    <property type="match status" value="1"/>
</dbReference>
<dbReference type="PANTHER" id="PTHR33164">
    <property type="entry name" value="TRANSCRIPTIONAL REGULATOR, MARR FAMILY"/>
    <property type="match status" value="1"/>
</dbReference>
<evidence type="ECO:0000313" key="2">
    <source>
        <dbReference type="EMBL" id="QIM53648.1"/>
    </source>
</evidence>